<reference evidence="1 2" key="1">
    <citation type="submission" date="2018-08" db="EMBL/GenBank/DDBJ databases">
        <title>Genomic Encyclopedia of Type Strains, Phase IV (KMG-IV): sequencing the most valuable type-strain genomes for metagenomic binning, comparative biology and taxonomic classification.</title>
        <authorList>
            <person name="Goeker M."/>
        </authorList>
    </citation>
    <scope>NUCLEOTIDE SEQUENCE [LARGE SCALE GENOMIC DNA]</scope>
    <source>
        <strain evidence="1 2">BW863</strain>
    </source>
</reference>
<keyword evidence="2" id="KW-1185">Reference proteome</keyword>
<dbReference type="AlphaFoldDB" id="A0A3D9YXC3"/>
<evidence type="ECO:0000313" key="2">
    <source>
        <dbReference type="Proteomes" id="UP000256900"/>
    </source>
</evidence>
<proteinExistence type="predicted"/>
<dbReference type="RefSeq" id="WP_115835530.1">
    <property type="nucleotide sequence ID" value="NZ_CP025086.1"/>
</dbReference>
<gene>
    <name evidence="1" type="ORF">DES32_0927</name>
</gene>
<sequence>MTLAVLDGGTFYHHESIHGARYRDRFDRVIYAPELRAGDLDNVATLIVPDRIDPVLLRAHRPVLLDFLDRKRTLIVLGQTEAYTWAPGVRWLPRPINYWWWLEKDAVPVQQLASPDHELFHYMPFEDAIWHFHGILLPPPGAEALVTVPGDPQLGDPPGALLYEDRVSTPGRLLVSTLDPFYHNGSHFMAAATRFLKGLLDWANATAAATYQKPIL</sequence>
<evidence type="ECO:0000313" key="1">
    <source>
        <dbReference type="EMBL" id="REF87307.1"/>
    </source>
</evidence>
<protein>
    <submittedName>
        <fullName evidence="1">Uncharacterized protein</fullName>
    </submittedName>
</protein>
<dbReference type="OrthoDB" id="7343943at2"/>
<comment type="caution">
    <text evidence="1">The sequence shown here is derived from an EMBL/GenBank/DDBJ whole genome shotgun (WGS) entry which is preliminary data.</text>
</comment>
<accession>A0A3D9YXC3</accession>
<name>A0A3D9YXC3_9HYPH</name>
<dbReference type="Proteomes" id="UP000256900">
    <property type="component" value="Unassembled WGS sequence"/>
</dbReference>
<dbReference type="EMBL" id="QUMO01000002">
    <property type="protein sequence ID" value="REF87307.1"/>
    <property type="molecule type" value="Genomic_DNA"/>
</dbReference>
<organism evidence="1 2">
    <name type="scientific">Methylovirgula ligni</name>
    <dbReference type="NCBI Taxonomy" id="569860"/>
    <lineage>
        <taxon>Bacteria</taxon>
        <taxon>Pseudomonadati</taxon>
        <taxon>Pseudomonadota</taxon>
        <taxon>Alphaproteobacteria</taxon>
        <taxon>Hyphomicrobiales</taxon>
        <taxon>Beijerinckiaceae</taxon>
        <taxon>Methylovirgula</taxon>
    </lineage>
</organism>